<dbReference type="Pfam" id="PF13649">
    <property type="entry name" value="Methyltransf_25"/>
    <property type="match status" value="1"/>
</dbReference>
<dbReference type="CDD" id="cd02440">
    <property type="entry name" value="AdoMet_MTases"/>
    <property type="match status" value="1"/>
</dbReference>
<dbReference type="Proteomes" id="UP000783871">
    <property type="component" value="Unassembled WGS sequence"/>
</dbReference>
<accession>A0ABX0YZ61</accession>
<comment type="caution">
    <text evidence="2">The sequence shown here is derived from an EMBL/GenBank/DDBJ whole genome shotgun (WGS) entry which is preliminary data.</text>
</comment>
<evidence type="ECO:0000313" key="3">
    <source>
        <dbReference type="Proteomes" id="UP000783871"/>
    </source>
</evidence>
<name>A0ABX0YZ61_9ACTN</name>
<keyword evidence="2" id="KW-0808">Transferase</keyword>
<dbReference type="InterPro" id="IPR029063">
    <property type="entry name" value="SAM-dependent_MTases_sf"/>
</dbReference>
<protein>
    <submittedName>
        <fullName evidence="2">Class I SAM-dependent methyltransferase</fullName>
    </submittedName>
</protein>
<dbReference type="SUPFAM" id="SSF53335">
    <property type="entry name" value="S-adenosyl-L-methionine-dependent methyltransferases"/>
    <property type="match status" value="1"/>
</dbReference>
<dbReference type="Gene3D" id="3.40.50.150">
    <property type="entry name" value="Vaccinia Virus protein VP39"/>
    <property type="match status" value="1"/>
</dbReference>
<dbReference type="InterPro" id="IPR041698">
    <property type="entry name" value="Methyltransf_25"/>
</dbReference>
<feature type="domain" description="Methyltransferase" evidence="1">
    <location>
        <begin position="47"/>
        <end position="146"/>
    </location>
</feature>
<proteinExistence type="predicted"/>
<sequence>MTEDWYAWHDDYGDPDSPLSRRLTEVRRRVVDALDQAPPGPLRAISLCAGQGRDLIPVLAEHPRGSDVTARLVELDARNAEVARSAVATAGLATVEVVVGDAARTDAYADLAPADLVLVCGVFGNIPEADIRATVGHCAALCATGGTVIWTRHRRDPDLVPAICDWFAASGFEQVAVSEPADGVGVGVHRLRTAPRPLPAGVTMFAFDR</sequence>
<organism evidence="2 3">
    <name type="scientific">Micromonospora thermarum</name>
    <dbReference type="NCBI Taxonomy" id="2720024"/>
    <lineage>
        <taxon>Bacteria</taxon>
        <taxon>Bacillati</taxon>
        <taxon>Actinomycetota</taxon>
        <taxon>Actinomycetes</taxon>
        <taxon>Micromonosporales</taxon>
        <taxon>Micromonosporaceae</taxon>
        <taxon>Micromonospora</taxon>
    </lineage>
</organism>
<gene>
    <name evidence="2" type="ORF">HCJ94_01945</name>
</gene>
<dbReference type="GO" id="GO:0032259">
    <property type="term" value="P:methylation"/>
    <property type="evidence" value="ECO:0007669"/>
    <property type="project" value="UniProtKB-KW"/>
</dbReference>
<keyword evidence="2" id="KW-0489">Methyltransferase</keyword>
<dbReference type="RefSeq" id="WP_167999218.1">
    <property type="nucleotide sequence ID" value="NZ_JAATEO010000002.1"/>
</dbReference>
<evidence type="ECO:0000259" key="1">
    <source>
        <dbReference type="Pfam" id="PF13649"/>
    </source>
</evidence>
<keyword evidence="3" id="KW-1185">Reference proteome</keyword>
<reference evidence="2 3" key="1">
    <citation type="submission" date="2020-03" db="EMBL/GenBank/DDBJ databases">
        <title>WGS of actinomycetes isolated from Thailand.</title>
        <authorList>
            <person name="Thawai C."/>
        </authorList>
    </citation>
    <scope>NUCLEOTIDE SEQUENCE [LARGE SCALE GENOMIC DNA]</scope>
    <source>
        <strain evidence="2 3">HSS6-12</strain>
    </source>
</reference>
<evidence type="ECO:0000313" key="2">
    <source>
        <dbReference type="EMBL" id="NJP30782.1"/>
    </source>
</evidence>
<dbReference type="EMBL" id="JAATEO010000002">
    <property type="protein sequence ID" value="NJP30782.1"/>
    <property type="molecule type" value="Genomic_DNA"/>
</dbReference>
<dbReference type="GO" id="GO:0008168">
    <property type="term" value="F:methyltransferase activity"/>
    <property type="evidence" value="ECO:0007669"/>
    <property type="project" value="UniProtKB-KW"/>
</dbReference>